<dbReference type="EMBL" id="UZWE01000037">
    <property type="protein sequence ID" value="VDS09554.1"/>
    <property type="molecule type" value="Genomic_DNA"/>
</dbReference>
<evidence type="ECO:0000313" key="2">
    <source>
        <dbReference type="EMBL" id="VDS09554.1"/>
    </source>
</evidence>
<name>A0A447IPZ7_9RHOB</name>
<dbReference type="InterPro" id="IPR002716">
    <property type="entry name" value="PIN_dom"/>
</dbReference>
<sequence>MSKAAVLDASALLCLLNGEPGSERVLEALPMAVIGATNFAEVASKLRERGLSVNEVEDVLGGLRLDIRPLTPAQAYAIGHLRPATRSLGLSLGDRACLALAAELGIPALTADQVWAELKIGVSIELVRDPSIV</sequence>
<dbReference type="SUPFAM" id="SSF88723">
    <property type="entry name" value="PIN domain-like"/>
    <property type="match status" value="1"/>
</dbReference>
<protein>
    <recommendedName>
        <fullName evidence="1">PIN domain-containing protein</fullName>
    </recommendedName>
</protein>
<feature type="domain" description="PIN" evidence="1">
    <location>
        <begin position="6"/>
        <end position="118"/>
    </location>
</feature>
<dbReference type="InterPro" id="IPR029060">
    <property type="entry name" value="PIN-like_dom_sf"/>
</dbReference>
<dbReference type="CDD" id="cd18682">
    <property type="entry name" value="PIN_VapC-like"/>
    <property type="match status" value="1"/>
</dbReference>
<evidence type="ECO:0000313" key="3">
    <source>
        <dbReference type="Proteomes" id="UP000270743"/>
    </source>
</evidence>
<dbReference type="AlphaFoldDB" id="A0A447IPZ7"/>
<gene>
    <name evidence="2" type="ORF">PARHAE_02757</name>
</gene>
<dbReference type="Pfam" id="PF01850">
    <property type="entry name" value="PIN"/>
    <property type="match status" value="1"/>
</dbReference>
<reference evidence="2 3" key="1">
    <citation type="submission" date="2018-12" db="EMBL/GenBank/DDBJ databases">
        <authorList>
            <person name="Criscuolo A."/>
        </authorList>
    </citation>
    <scope>NUCLEOTIDE SEQUENCE [LARGE SCALE GENOMIC DNA]</scope>
    <source>
        <strain evidence="2">ACIP1116241</strain>
    </source>
</reference>
<accession>A0A447IPZ7</accession>
<dbReference type="Proteomes" id="UP000270743">
    <property type="component" value="Unassembled WGS sequence"/>
</dbReference>
<keyword evidence="3" id="KW-1185">Reference proteome</keyword>
<proteinExistence type="predicted"/>
<dbReference type="OrthoDB" id="286092at2"/>
<evidence type="ECO:0000259" key="1">
    <source>
        <dbReference type="Pfam" id="PF01850"/>
    </source>
</evidence>
<organism evidence="2 3">
    <name type="scientific">Paracoccus haematequi</name>
    <dbReference type="NCBI Taxonomy" id="2491866"/>
    <lineage>
        <taxon>Bacteria</taxon>
        <taxon>Pseudomonadati</taxon>
        <taxon>Pseudomonadota</taxon>
        <taxon>Alphaproteobacteria</taxon>
        <taxon>Rhodobacterales</taxon>
        <taxon>Paracoccaceae</taxon>
        <taxon>Paracoccus</taxon>
    </lineage>
</organism>
<dbReference type="Gene3D" id="3.40.50.1010">
    <property type="entry name" value="5'-nuclease"/>
    <property type="match status" value="1"/>
</dbReference>